<proteinExistence type="predicted"/>
<dbReference type="VEuPathDB" id="FungiDB:VP01_13056g1"/>
<dbReference type="AlphaFoldDB" id="A0A0L6VN90"/>
<keyword evidence="2" id="KW-1185">Reference proteome</keyword>
<dbReference type="Proteomes" id="UP000037035">
    <property type="component" value="Unassembled WGS sequence"/>
</dbReference>
<gene>
    <name evidence="1" type="ORF">VP01_13056g1</name>
</gene>
<organism evidence="1 2">
    <name type="scientific">Puccinia sorghi</name>
    <dbReference type="NCBI Taxonomy" id="27349"/>
    <lineage>
        <taxon>Eukaryota</taxon>
        <taxon>Fungi</taxon>
        <taxon>Dikarya</taxon>
        <taxon>Basidiomycota</taxon>
        <taxon>Pucciniomycotina</taxon>
        <taxon>Pucciniomycetes</taxon>
        <taxon>Pucciniales</taxon>
        <taxon>Pucciniaceae</taxon>
        <taxon>Puccinia</taxon>
    </lineage>
</organism>
<sequence>MNYIASNTRPDISFAISSLARYSIKPGLTHWREVKNFWQYICQTEDLKLTLEVKNSNSFLNVYSNAPGVMTRILTHPKVTSATCLVHQSLGTASANGVSITLPLKLNSTLLSIHFMKVYGCNGQG</sequence>
<evidence type="ECO:0000313" key="2">
    <source>
        <dbReference type="Proteomes" id="UP000037035"/>
    </source>
</evidence>
<protein>
    <submittedName>
        <fullName evidence="1">Uncharacterized protein</fullName>
    </submittedName>
</protein>
<dbReference type="EMBL" id="LAVV01003395">
    <property type="protein sequence ID" value="KNZ62164.1"/>
    <property type="molecule type" value="Genomic_DNA"/>
</dbReference>
<dbReference type="OrthoDB" id="6767962at2759"/>
<evidence type="ECO:0000313" key="1">
    <source>
        <dbReference type="EMBL" id="KNZ62164.1"/>
    </source>
</evidence>
<accession>A0A0L6VN90</accession>
<name>A0A0L6VN90_9BASI</name>
<reference evidence="1 2" key="1">
    <citation type="submission" date="2015-08" db="EMBL/GenBank/DDBJ databases">
        <title>Next Generation Sequencing and Analysis of the Genome of Puccinia sorghi L Schw, the Causal Agent of Maize Common Rust.</title>
        <authorList>
            <person name="Rochi L."/>
            <person name="Burguener G."/>
            <person name="Darino M."/>
            <person name="Turjanski A."/>
            <person name="Kreff E."/>
            <person name="Dieguez M.J."/>
            <person name="Sacco F."/>
        </authorList>
    </citation>
    <scope>NUCLEOTIDE SEQUENCE [LARGE SCALE GENOMIC DNA]</scope>
    <source>
        <strain evidence="1 2">RO10H11247</strain>
    </source>
</reference>
<comment type="caution">
    <text evidence="1">The sequence shown here is derived from an EMBL/GenBank/DDBJ whole genome shotgun (WGS) entry which is preliminary data.</text>
</comment>